<dbReference type="AlphaFoldDB" id="A0A225E0J4"/>
<organism evidence="1 2">
    <name type="scientific">Fimbriiglobus ruber</name>
    <dbReference type="NCBI Taxonomy" id="1908690"/>
    <lineage>
        <taxon>Bacteria</taxon>
        <taxon>Pseudomonadati</taxon>
        <taxon>Planctomycetota</taxon>
        <taxon>Planctomycetia</taxon>
        <taxon>Gemmatales</taxon>
        <taxon>Gemmataceae</taxon>
        <taxon>Fimbriiglobus</taxon>
    </lineage>
</organism>
<dbReference type="EMBL" id="NIDE01000001">
    <property type="protein sequence ID" value="OWK46723.1"/>
    <property type="molecule type" value="Genomic_DNA"/>
</dbReference>
<dbReference type="PROSITE" id="PS51257">
    <property type="entry name" value="PROKAR_LIPOPROTEIN"/>
    <property type="match status" value="1"/>
</dbReference>
<protein>
    <recommendedName>
        <fullName evidence="3">Lipoprotein</fullName>
    </recommendedName>
</protein>
<accession>A0A225E0J4</accession>
<dbReference type="Proteomes" id="UP000214646">
    <property type="component" value="Unassembled WGS sequence"/>
</dbReference>
<dbReference type="RefSeq" id="WP_088251918.1">
    <property type="nucleotide sequence ID" value="NZ_NIDE01000001.1"/>
</dbReference>
<gene>
    <name evidence="1" type="ORF">FRUB_00422</name>
</gene>
<evidence type="ECO:0008006" key="3">
    <source>
        <dbReference type="Google" id="ProtNLM"/>
    </source>
</evidence>
<evidence type="ECO:0000313" key="2">
    <source>
        <dbReference type="Proteomes" id="UP000214646"/>
    </source>
</evidence>
<keyword evidence="2" id="KW-1185">Reference proteome</keyword>
<name>A0A225E0J4_9BACT</name>
<reference evidence="2" key="1">
    <citation type="submission" date="2017-06" db="EMBL/GenBank/DDBJ databases">
        <title>Genome analysis of Fimbriiglobus ruber SP5, the first member of the order Planctomycetales with confirmed chitinolytic capability.</title>
        <authorList>
            <person name="Ravin N.V."/>
            <person name="Rakitin A.L."/>
            <person name="Ivanova A.A."/>
            <person name="Beletsky A.V."/>
            <person name="Kulichevskaya I.S."/>
            <person name="Mardanov A.V."/>
            <person name="Dedysh S.N."/>
        </authorList>
    </citation>
    <scope>NUCLEOTIDE SEQUENCE [LARGE SCALE GENOMIC DNA]</scope>
    <source>
        <strain evidence="2">SP5</strain>
    </source>
</reference>
<evidence type="ECO:0000313" key="1">
    <source>
        <dbReference type="EMBL" id="OWK46723.1"/>
    </source>
</evidence>
<proteinExistence type="predicted"/>
<comment type="caution">
    <text evidence="1">The sequence shown here is derived from an EMBL/GenBank/DDBJ whole genome shotgun (WGS) entry which is preliminary data.</text>
</comment>
<sequence length="168" mass="17971">MFLRSLFATGQLILLAAATGCGTSTGREAEAGNPAPERRVAAVQKVGAGKAAQKKTDDGHANSYVKIKVDVELRGVLSFTEEKTTLAIDQQPNWVLDFDEDNEARVKAKDLNGKTIVVTGYATLQHKTQDVSERPKGLATGRGTGMTVSVLDLEPKCTVKRLTAATKE</sequence>